<sequence length="129" mass="14161">MRLHHVQLSCPPGGEDAARRFWRDGLGLTEVPKPTDLAGRGGCWFRGYADSGGEAATVEVHVGVEEDFRPARRAHPALLLDDVAALESVVDRLGDLGFEADWAERHTFPGFERAHVRDAHGNRVELLAP</sequence>
<evidence type="ECO:0000313" key="3">
    <source>
        <dbReference type="Proteomes" id="UP000616839"/>
    </source>
</evidence>
<dbReference type="PANTHER" id="PTHR39175">
    <property type="entry name" value="FAMILY PROTEIN, PUTATIVE (AFU_ORTHOLOGUE AFUA_3G15060)-RELATED"/>
    <property type="match status" value="1"/>
</dbReference>
<feature type="domain" description="VOC" evidence="1">
    <location>
        <begin position="2"/>
        <end position="129"/>
    </location>
</feature>
<keyword evidence="3" id="KW-1185">Reference proteome</keyword>
<dbReference type="SUPFAM" id="SSF54593">
    <property type="entry name" value="Glyoxalase/Bleomycin resistance protein/Dihydroxybiphenyl dioxygenase"/>
    <property type="match status" value="1"/>
</dbReference>
<dbReference type="RefSeq" id="WP_192143940.1">
    <property type="nucleotide sequence ID" value="NZ_JACYXZ010000003.1"/>
</dbReference>
<dbReference type="AlphaFoldDB" id="A0A927K5K8"/>
<name>A0A927K5K8_9ACTN</name>
<evidence type="ECO:0000259" key="1">
    <source>
        <dbReference type="PROSITE" id="PS51819"/>
    </source>
</evidence>
<reference evidence="2" key="1">
    <citation type="submission" date="2020-09" db="EMBL/GenBank/DDBJ databases">
        <title>Nocardioides sp. strain MJB4 16S ribosomal RNA gene Genome sequencing and assembly.</title>
        <authorList>
            <person name="Kim I."/>
        </authorList>
    </citation>
    <scope>NUCLEOTIDE SEQUENCE</scope>
    <source>
        <strain evidence="2">MJB4</strain>
    </source>
</reference>
<dbReference type="InterPro" id="IPR037523">
    <property type="entry name" value="VOC_core"/>
</dbReference>
<comment type="caution">
    <text evidence="2">The sequence shown here is derived from an EMBL/GenBank/DDBJ whole genome shotgun (WGS) entry which is preliminary data.</text>
</comment>
<dbReference type="PROSITE" id="PS51819">
    <property type="entry name" value="VOC"/>
    <property type="match status" value="1"/>
</dbReference>
<dbReference type="InterPro" id="IPR029068">
    <property type="entry name" value="Glyas_Bleomycin-R_OHBP_Dase"/>
</dbReference>
<dbReference type="Pfam" id="PF00903">
    <property type="entry name" value="Glyoxalase"/>
    <property type="match status" value="1"/>
</dbReference>
<dbReference type="Proteomes" id="UP000616839">
    <property type="component" value="Unassembled WGS sequence"/>
</dbReference>
<evidence type="ECO:0000313" key="2">
    <source>
        <dbReference type="EMBL" id="MBD8870664.1"/>
    </source>
</evidence>
<protein>
    <submittedName>
        <fullName evidence="2">Glyoxalase</fullName>
    </submittedName>
</protein>
<accession>A0A927K5K8</accession>
<proteinExistence type="predicted"/>
<organism evidence="2 3">
    <name type="scientific">Nocardioides donggukensis</name>
    <dbReference type="NCBI Taxonomy" id="2774019"/>
    <lineage>
        <taxon>Bacteria</taxon>
        <taxon>Bacillati</taxon>
        <taxon>Actinomycetota</taxon>
        <taxon>Actinomycetes</taxon>
        <taxon>Propionibacteriales</taxon>
        <taxon>Nocardioidaceae</taxon>
        <taxon>Nocardioides</taxon>
    </lineage>
</organism>
<dbReference type="InterPro" id="IPR004360">
    <property type="entry name" value="Glyas_Fos-R_dOase_dom"/>
</dbReference>
<dbReference type="PANTHER" id="PTHR39175:SF1">
    <property type="entry name" value="FAMILY PROTEIN, PUTATIVE (AFU_ORTHOLOGUE AFUA_3G15060)-RELATED"/>
    <property type="match status" value="1"/>
</dbReference>
<dbReference type="Gene3D" id="3.10.180.10">
    <property type="entry name" value="2,3-Dihydroxybiphenyl 1,2-Dioxygenase, domain 1"/>
    <property type="match status" value="1"/>
</dbReference>
<gene>
    <name evidence="2" type="ORF">IE331_13600</name>
</gene>
<dbReference type="EMBL" id="JACYXZ010000003">
    <property type="protein sequence ID" value="MBD8870664.1"/>
    <property type="molecule type" value="Genomic_DNA"/>
</dbReference>